<dbReference type="Proteomes" id="UP000320390">
    <property type="component" value="Chromosome"/>
</dbReference>
<dbReference type="RefSeq" id="WP_145198231.1">
    <property type="nucleotide sequence ID" value="NZ_CP036434.1"/>
</dbReference>
<evidence type="ECO:0000313" key="2">
    <source>
        <dbReference type="Proteomes" id="UP000320390"/>
    </source>
</evidence>
<keyword evidence="2" id="KW-1185">Reference proteome</keyword>
<protein>
    <submittedName>
        <fullName evidence="1">Uncharacterized protein</fullName>
    </submittedName>
</protein>
<evidence type="ECO:0000313" key="1">
    <source>
        <dbReference type="EMBL" id="QDV07307.1"/>
    </source>
</evidence>
<proteinExistence type="predicted"/>
<accession>A0A518ET89</accession>
<dbReference type="EMBL" id="CP036434">
    <property type="protein sequence ID" value="QDV07307.1"/>
    <property type="molecule type" value="Genomic_DNA"/>
</dbReference>
<sequence length="102" mass="10968">MLAVARQALAEECLATGKGDLFRCLEMTLDGEATADDRASLARRLAMKPVALRVAIHRLRQRYAALVRAEVRDTLALDGGASGADLAALECAEFEVLRRALG</sequence>
<organism evidence="1 2">
    <name type="scientific">Saltatorellus ferox</name>
    <dbReference type="NCBI Taxonomy" id="2528018"/>
    <lineage>
        <taxon>Bacteria</taxon>
        <taxon>Pseudomonadati</taxon>
        <taxon>Planctomycetota</taxon>
        <taxon>Planctomycetia</taxon>
        <taxon>Planctomycetia incertae sedis</taxon>
        <taxon>Saltatorellus</taxon>
    </lineage>
</organism>
<gene>
    <name evidence="1" type="ORF">Poly30_28300</name>
</gene>
<reference evidence="1 2" key="1">
    <citation type="submission" date="2019-02" db="EMBL/GenBank/DDBJ databases">
        <title>Deep-cultivation of Planctomycetes and their phenomic and genomic characterization uncovers novel biology.</title>
        <authorList>
            <person name="Wiegand S."/>
            <person name="Jogler M."/>
            <person name="Boedeker C."/>
            <person name="Pinto D."/>
            <person name="Vollmers J."/>
            <person name="Rivas-Marin E."/>
            <person name="Kohn T."/>
            <person name="Peeters S.H."/>
            <person name="Heuer A."/>
            <person name="Rast P."/>
            <person name="Oberbeckmann S."/>
            <person name="Bunk B."/>
            <person name="Jeske O."/>
            <person name="Meyerdierks A."/>
            <person name="Storesund J.E."/>
            <person name="Kallscheuer N."/>
            <person name="Luecker S."/>
            <person name="Lage O.M."/>
            <person name="Pohl T."/>
            <person name="Merkel B.J."/>
            <person name="Hornburger P."/>
            <person name="Mueller R.-W."/>
            <person name="Bruemmer F."/>
            <person name="Labrenz M."/>
            <person name="Spormann A.M."/>
            <person name="Op den Camp H."/>
            <person name="Overmann J."/>
            <person name="Amann R."/>
            <person name="Jetten M.S.M."/>
            <person name="Mascher T."/>
            <person name="Medema M.H."/>
            <person name="Devos D.P."/>
            <person name="Kaster A.-K."/>
            <person name="Ovreas L."/>
            <person name="Rohde M."/>
            <person name="Galperin M.Y."/>
            <person name="Jogler C."/>
        </authorList>
    </citation>
    <scope>NUCLEOTIDE SEQUENCE [LARGE SCALE GENOMIC DNA]</scope>
    <source>
        <strain evidence="1 2">Poly30</strain>
    </source>
</reference>
<dbReference type="AlphaFoldDB" id="A0A518ET89"/>
<name>A0A518ET89_9BACT</name>